<dbReference type="Pfam" id="PF00535">
    <property type="entry name" value="Glycos_transf_2"/>
    <property type="match status" value="1"/>
</dbReference>
<dbReference type="SUPFAM" id="SSF53448">
    <property type="entry name" value="Nucleotide-diphospho-sugar transferases"/>
    <property type="match status" value="1"/>
</dbReference>
<feature type="compositionally biased region" description="Low complexity" evidence="8">
    <location>
        <begin position="365"/>
        <end position="375"/>
    </location>
</feature>
<comment type="similarity">
    <text evidence="2">Belongs to the glycosyltransferase 2 family.</text>
</comment>
<feature type="domain" description="GtrA/DPMS transmembrane" evidence="11">
    <location>
        <begin position="237"/>
        <end position="352"/>
    </location>
</feature>
<evidence type="ECO:0000259" key="10">
    <source>
        <dbReference type="Pfam" id="PF00535"/>
    </source>
</evidence>
<accession>A0A2N4T4P4</accession>
<evidence type="ECO:0000313" key="13">
    <source>
        <dbReference type="Proteomes" id="UP000234632"/>
    </source>
</evidence>
<keyword evidence="7 9" id="KW-0472">Membrane</keyword>
<organism evidence="12 13">
    <name type="scientific">Kocuria flava</name>
    <dbReference type="NCBI Taxonomy" id="446860"/>
    <lineage>
        <taxon>Bacteria</taxon>
        <taxon>Bacillati</taxon>
        <taxon>Actinomycetota</taxon>
        <taxon>Actinomycetes</taxon>
        <taxon>Micrococcales</taxon>
        <taxon>Micrococcaceae</taxon>
        <taxon>Kocuria</taxon>
    </lineage>
</organism>
<feature type="transmembrane region" description="Helical" evidence="9">
    <location>
        <begin position="262"/>
        <end position="280"/>
    </location>
</feature>
<sequence>MELTVIVPTFNEAPNVPELVRRAAQALHGVEAEILFVDDSTDRTPEVIEATAAGAPLPVRLLHRTAPTGGLGGAVICGIRASTAAHCIVMDGDLQHPPDMLPVLLSRLRESVADVVVASRYCGAGGSAGGLANGTRRAVSSGATLLARGLFPRRLRSCTDPMTGFFGFRRAAVHTDRLRPSGFKILLEILGRHRLDVAEVPFVFGQRLAGDSKAGWREGGRFLRQLAVLRFGRLAGFGLVGAIGTVLNLLIMGVLVGLGAHYLVAAVVAAEVTIVTNFLMQERMVFHRTRSAAGPLQRRFLRSFVFNNADAALRLPLLWGLVEVLGANSVAAQAATLAGAFVVRYLYHSRVVYREVRPAAAAARPAAPGPAVAPGGTSLQERAS</sequence>
<evidence type="ECO:0000256" key="9">
    <source>
        <dbReference type="SAM" id="Phobius"/>
    </source>
</evidence>
<name>A0A2N4T4P4_9MICC</name>
<keyword evidence="4 12" id="KW-0808">Transferase</keyword>
<keyword evidence="6 9" id="KW-1133">Transmembrane helix</keyword>
<comment type="caution">
    <text evidence="12">The sequence shown here is derived from an EMBL/GenBank/DDBJ whole genome shotgun (WGS) entry which is preliminary data.</text>
</comment>
<evidence type="ECO:0000256" key="2">
    <source>
        <dbReference type="ARBA" id="ARBA00006739"/>
    </source>
</evidence>
<dbReference type="GO" id="GO:0016020">
    <property type="term" value="C:membrane"/>
    <property type="evidence" value="ECO:0007669"/>
    <property type="project" value="UniProtKB-SubCell"/>
</dbReference>
<dbReference type="GO" id="GO:0000271">
    <property type="term" value="P:polysaccharide biosynthetic process"/>
    <property type="evidence" value="ECO:0007669"/>
    <property type="project" value="InterPro"/>
</dbReference>
<dbReference type="PANTHER" id="PTHR43398">
    <property type="entry name" value="DOLICHOL-PHOSPHATE MANNOSYLTRANSFERASE SUBUNIT 1"/>
    <property type="match status" value="1"/>
</dbReference>
<gene>
    <name evidence="12" type="ORF">AUQ48_14460</name>
</gene>
<feature type="transmembrane region" description="Helical" evidence="9">
    <location>
        <begin position="234"/>
        <end position="256"/>
    </location>
</feature>
<dbReference type="RefSeq" id="WP_101852707.1">
    <property type="nucleotide sequence ID" value="NZ_JARVWU010000005.1"/>
</dbReference>
<dbReference type="InterPro" id="IPR039528">
    <property type="entry name" value="DPM1-like"/>
</dbReference>
<evidence type="ECO:0000259" key="11">
    <source>
        <dbReference type="Pfam" id="PF04138"/>
    </source>
</evidence>
<feature type="region of interest" description="Disordered" evidence="8">
    <location>
        <begin position="365"/>
        <end position="384"/>
    </location>
</feature>
<dbReference type="Gene3D" id="3.90.550.10">
    <property type="entry name" value="Spore Coat Polysaccharide Biosynthesis Protein SpsA, Chain A"/>
    <property type="match status" value="1"/>
</dbReference>
<dbReference type="GO" id="GO:0006506">
    <property type="term" value="P:GPI anchor biosynthetic process"/>
    <property type="evidence" value="ECO:0007669"/>
    <property type="project" value="TreeGrafter"/>
</dbReference>
<comment type="subcellular location">
    <subcellularLocation>
        <location evidence="1">Membrane</location>
        <topology evidence="1">Multi-pass membrane protein</topology>
    </subcellularLocation>
</comment>
<dbReference type="GO" id="GO:0006488">
    <property type="term" value="P:dolichol-linked oligosaccharide biosynthetic process"/>
    <property type="evidence" value="ECO:0007669"/>
    <property type="project" value="TreeGrafter"/>
</dbReference>
<evidence type="ECO:0000256" key="1">
    <source>
        <dbReference type="ARBA" id="ARBA00004141"/>
    </source>
</evidence>
<evidence type="ECO:0000256" key="3">
    <source>
        <dbReference type="ARBA" id="ARBA00022676"/>
    </source>
</evidence>
<dbReference type="InterPro" id="IPR029044">
    <property type="entry name" value="Nucleotide-diphossugar_trans"/>
</dbReference>
<dbReference type="AlphaFoldDB" id="A0A2N4T4P4"/>
<keyword evidence="5 9" id="KW-0812">Transmembrane</keyword>
<evidence type="ECO:0000256" key="5">
    <source>
        <dbReference type="ARBA" id="ARBA00022692"/>
    </source>
</evidence>
<evidence type="ECO:0000256" key="7">
    <source>
        <dbReference type="ARBA" id="ARBA00023136"/>
    </source>
</evidence>
<dbReference type="GO" id="GO:0004582">
    <property type="term" value="F:dolichyl-phosphate beta-D-mannosyltransferase activity"/>
    <property type="evidence" value="ECO:0007669"/>
    <property type="project" value="InterPro"/>
</dbReference>
<dbReference type="Pfam" id="PF04138">
    <property type="entry name" value="GtrA_DPMS_TM"/>
    <property type="match status" value="1"/>
</dbReference>
<dbReference type="PANTHER" id="PTHR43398:SF1">
    <property type="entry name" value="DOLICHOL-PHOSPHATE MANNOSYLTRANSFERASE SUBUNIT 1"/>
    <property type="match status" value="1"/>
</dbReference>
<dbReference type="InterPro" id="IPR007267">
    <property type="entry name" value="GtrA_DPMS_TM"/>
</dbReference>
<proteinExistence type="inferred from homology"/>
<dbReference type="Proteomes" id="UP000234632">
    <property type="component" value="Unassembled WGS sequence"/>
</dbReference>
<feature type="domain" description="Glycosyltransferase 2-like" evidence="10">
    <location>
        <begin position="4"/>
        <end position="173"/>
    </location>
</feature>
<keyword evidence="3" id="KW-0328">Glycosyltransferase</keyword>
<evidence type="ECO:0000256" key="8">
    <source>
        <dbReference type="SAM" id="MobiDB-lite"/>
    </source>
</evidence>
<evidence type="ECO:0000313" key="12">
    <source>
        <dbReference type="EMBL" id="PLC13195.1"/>
    </source>
</evidence>
<evidence type="ECO:0000256" key="6">
    <source>
        <dbReference type="ARBA" id="ARBA00022989"/>
    </source>
</evidence>
<dbReference type="InterPro" id="IPR001173">
    <property type="entry name" value="Glyco_trans_2-like"/>
</dbReference>
<protein>
    <submittedName>
        <fullName evidence="12">Glycosyl transferase family 2</fullName>
    </submittedName>
</protein>
<dbReference type="EMBL" id="LOMZ01000001">
    <property type="protein sequence ID" value="PLC13195.1"/>
    <property type="molecule type" value="Genomic_DNA"/>
</dbReference>
<reference evidence="12 13" key="1">
    <citation type="submission" date="2015-12" db="EMBL/GenBank/DDBJ databases">
        <authorList>
            <person name="Shamseldin A."/>
            <person name="Moawad H."/>
            <person name="Abd El-Rahim W.M."/>
            <person name="Sadowsky M.J."/>
        </authorList>
    </citation>
    <scope>NUCLEOTIDE SEQUENCE [LARGE SCALE GENOMIC DNA]</scope>
    <source>
        <strain evidence="12 13">S43</strain>
    </source>
</reference>
<dbReference type="GO" id="GO:0035269">
    <property type="term" value="P:protein O-linked glycosylation via mannose"/>
    <property type="evidence" value="ECO:0007669"/>
    <property type="project" value="TreeGrafter"/>
</dbReference>
<evidence type="ECO:0000256" key="4">
    <source>
        <dbReference type="ARBA" id="ARBA00022679"/>
    </source>
</evidence>